<dbReference type="Proteomes" id="UP000887578">
    <property type="component" value="Unplaced"/>
</dbReference>
<dbReference type="WBParaSite" id="PDA_v2.g3588.t1">
    <property type="protein sequence ID" value="PDA_v2.g3588.t1"/>
    <property type="gene ID" value="PDA_v2.g3588"/>
</dbReference>
<name>A0A914QJ22_9BILA</name>
<accession>A0A914QJ22</accession>
<keyword evidence="1" id="KW-1185">Reference proteome</keyword>
<evidence type="ECO:0000313" key="2">
    <source>
        <dbReference type="WBParaSite" id="PDA_v2.g3588.t1"/>
    </source>
</evidence>
<protein>
    <submittedName>
        <fullName evidence="2">Uncharacterized protein</fullName>
    </submittedName>
</protein>
<sequence>MNNNAKNNLQHKCFIHPPPLSSVSTNNFLHQIPPTSVQPRANGVANLNNIHPVPFGRHFPYMHPNVIRDADATHEVRRPTTHKLVDPSVVPKRGKRFF</sequence>
<evidence type="ECO:0000313" key="1">
    <source>
        <dbReference type="Proteomes" id="UP000887578"/>
    </source>
</evidence>
<dbReference type="AlphaFoldDB" id="A0A914QJ22"/>
<organism evidence="1 2">
    <name type="scientific">Panagrolaimus davidi</name>
    <dbReference type="NCBI Taxonomy" id="227884"/>
    <lineage>
        <taxon>Eukaryota</taxon>
        <taxon>Metazoa</taxon>
        <taxon>Ecdysozoa</taxon>
        <taxon>Nematoda</taxon>
        <taxon>Chromadorea</taxon>
        <taxon>Rhabditida</taxon>
        <taxon>Tylenchina</taxon>
        <taxon>Panagrolaimomorpha</taxon>
        <taxon>Panagrolaimoidea</taxon>
        <taxon>Panagrolaimidae</taxon>
        <taxon>Panagrolaimus</taxon>
    </lineage>
</organism>
<proteinExistence type="predicted"/>
<reference evidence="2" key="1">
    <citation type="submission" date="2022-11" db="UniProtKB">
        <authorList>
            <consortium name="WormBaseParasite"/>
        </authorList>
    </citation>
    <scope>IDENTIFICATION</scope>
</reference>